<organism evidence="1 2">
    <name type="scientific">Kibdelosporangium lantanae</name>
    <dbReference type="NCBI Taxonomy" id="1497396"/>
    <lineage>
        <taxon>Bacteria</taxon>
        <taxon>Bacillati</taxon>
        <taxon>Actinomycetota</taxon>
        <taxon>Actinomycetes</taxon>
        <taxon>Pseudonocardiales</taxon>
        <taxon>Pseudonocardiaceae</taxon>
        <taxon>Kibdelosporangium</taxon>
    </lineage>
</organism>
<proteinExistence type="predicted"/>
<dbReference type="InterPro" id="IPR012349">
    <property type="entry name" value="Split_barrel_FMN-bd"/>
</dbReference>
<comment type="caution">
    <text evidence="1">The sequence shown here is derived from an EMBL/GenBank/DDBJ whole genome shotgun (WGS) entry which is preliminary data.</text>
</comment>
<sequence>MTTQTLRPATTNTAATTNSNKTAVLISAFRVVVCFMFVCHGLQGFGFFGGIDGAGAGVPVGRSTRLAFQDYGFLALSGCHSSDDPETVTLSPTPRSTVQRGKKRAVTERSALHDILDAGLICHLGVVVRGSPLVLPTGVNVTLSGGRYVITDEDGNSVIAIPRFASPNYLDVKVGVGTSPTTVRGLLGNPKNDVNYLEARDGTVFAVPLSFQDLYQKFGDSWRVRPMESMLNVCGSPSDVGNPAKPFSANDLPQETRQRAQVVCERNKVIKPWLNSCVLDVGVLGEKAAAVYVGLQPPVRDGNAQ</sequence>
<evidence type="ECO:0000313" key="2">
    <source>
        <dbReference type="Proteomes" id="UP001597045"/>
    </source>
</evidence>
<name>A0ABW3MB85_9PSEU</name>
<dbReference type="SUPFAM" id="SSF50475">
    <property type="entry name" value="FMN-binding split barrel"/>
    <property type="match status" value="1"/>
</dbReference>
<evidence type="ECO:0008006" key="3">
    <source>
        <dbReference type="Google" id="ProtNLM"/>
    </source>
</evidence>
<accession>A0ABW3MB85</accession>
<protein>
    <recommendedName>
        <fullName evidence="3">VWFD domain-containing protein</fullName>
    </recommendedName>
</protein>
<reference evidence="2" key="1">
    <citation type="journal article" date="2019" name="Int. J. Syst. Evol. Microbiol.">
        <title>The Global Catalogue of Microorganisms (GCM) 10K type strain sequencing project: providing services to taxonomists for standard genome sequencing and annotation.</title>
        <authorList>
            <consortium name="The Broad Institute Genomics Platform"/>
            <consortium name="The Broad Institute Genome Sequencing Center for Infectious Disease"/>
            <person name="Wu L."/>
            <person name="Ma J."/>
        </authorList>
    </citation>
    <scope>NUCLEOTIDE SEQUENCE [LARGE SCALE GENOMIC DNA]</scope>
    <source>
        <strain evidence="2">JCM 31486</strain>
    </source>
</reference>
<keyword evidence="2" id="KW-1185">Reference proteome</keyword>
<evidence type="ECO:0000313" key="1">
    <source>
        <dbReference type="EMBL" id="MFD1046210.1"/>
    </source>
</evidence>
<dbReference type="Proteomes" id="UP001597045">
    <property type="component" value="Unassembled WGS sequence"/>
</dbReference>
<dbReference type="Gene3D" id="2.30.110.10">
    <property type="entry name" value="Electron Transport, Fmn-binding Protein, Chain A"/>
    <property type="match status" value="1"/>
</dbReference>
<dbReference type="EMBL" id="JBHTIS010000561">
    <property type="protein sequence ID" value="MFD1046210.1"/>
    <property type="molecule type" value="Genomic_DNA"/>
</dbReference>
<gene>
    <name evidence="1" type="ORF">ACFQ1S_11865</name>
</gene>